<evidence type="ECO:0000313" key="2">
    <source>
        <dbReference type="Proteomes" id="UP000501812"/>
    </source>
</evidence>
<sequence>MSDREKKLVLLFGLAAFVLLNVFGISWYKKYKLELSKKVSKAESSVQVAEAYQNSYAGVEEEMIWLGDHFPEPKAGQTVQAELQQFASSEASKNTLTVKRPKILPNDETPGAKFHRARVEFNVTGTEASLYRWLDKLQAPDSLRAITGMRLSPDTKDDTLIECTVTVEQWYVPQGAVDESADDAQPVEE</sequence>
<accession>A0A858RQQ3</accession>
<proteinExistence type="predicted"/>
<dbReference type="InterPro" id="IPR014717">
    <property type="entry name" value="Transl_elong_EF1B/ribsomal_bS6"/>
</dbReference>
<dbReference type="Gene3D" id="3.30.70.60">
    <property type="match status" value="1"/>
</dbReference>
<dbReference type="EMBL" id="CP051774">
    <property type="protein sequence ID" value="QJE98253.1"/>
    <property type="molecule type" value="Genomic_DNA"/>
</dbReference>
<name>A0A858RQQ3_9BACT</name>
<dbReference type="Proteomes" id="UP000501812">
    <property type="component" value="Chromosome"/>
</dbReference>
<evidence type="ECO:0000313" key="1">
    <source>
        <dbReference type="EMBL" id="QJE98253.1"/>
    </source>
</evidence>
<organism evidence="1 2">
    <name type="scientific">Luteolibacter luteus</name>
    <dbReference type="NCBI Taxonomy" id="2728835"/>
    <lineage>
        <taxon>Bacteria</taxon>
        <taxon>Pseudomonadati</taxon>
        <taxon>Verrucomicrobiota</taxon>
        <taxon>Verrucomicrobiia</taxon>
        <taxon>Verrucomicrobiales</taxon>
        <taxon>Verrucomicrobiaceae</taxon>
        <taxon>Luteolibacter</taxon>
    </lineage>
</organism>
<dbReference type="KEGG" id="luo:HHL09_21535"/>
<dbReference type="AlphaFoldDB" id="A0A858RQQ3"/>
<protein>
    <submittedName>
        <fullName evidence="1">Uncharacterized protein</fullName>
    </submittedName>
</protein>
<reference evidence="1 2" key="1">
    <citation type="submission" date="2020-04" db="EMBL/GenBank/DDBJ databases">
        <title>Luteolibacter sp. G-1-1-1 isolated from soil.</title>
        <authorList>
            <person name="Dahal R.H."/>
        </authorList>
    </citation>
    <scope>NUCLEOTIDE SEQUENCE [LARGE SCALE GENOMIC DNA]</scope>
    <source>
        <strain evidence="1 2">G-1-1-1</strain>
    </source>
</reference>
<keyword evidence="2" id="KW-1185">Reference proteome</keyword>
<gene>
    <name evidence="1" type="ORF">HHL09_21535</name>
</gene>
<dbReference type="RefSeq" id="WP_169456712.1">
    <property type="nucleotide sequence ID" value="NZ_CP051774.1"/>
</dbReference>